<dbReference type="RefSeq" id="WP_377056966.1">
    <property type="nucleotide sequence ID" value="NZ_JBHLVZ010000114.1"/>
</dbReference>
<accession>A0ABV6J1A6</accession>
<sequence>MILQLDPPLPMETSRGPGLAHFMIDYGPESHLMWVVFMDADGACWTVPNPEVRMQANWSMQRRPNGKPVSVHPTINVASDASSGPVPELLNGHASGAPAATLK</sequence>
<evidence type="ECO:0000313" key="2">
    <source>
        <dbReference type="EMBL" id="MFC0389516.1"/>
    </source>
</evidence>
<evidence type="ECO:0000256" key="1">
    <source>
        <dbReference type="SAM" id="MobiDB-lite"/>
    </source>
</evidence>
<gene>
    <name evidence="2" type="ORF">ACFFIC_28800</name>
</gene>
<organism evidence="2 3">
    <name type="scientific">Muricoccus vinaceus</name>
    <dbReference type="NCBI Taxonomy" id="424704"/>
    <lineage>
        <taxon>Bacteria</taxon>
        <taxon>Pseudomonadati</taxon>
        <taxon>Pseudomonadota</taxon>
        <taxon>Alphaproteobacteria</taxon>
        <taxon>Acetobacterales</taxon>
        <taxon>Roseomonadaceae</taxon>
        <taxon>Muricoccus</taxon>
    </lineage>
</organism>
<dbReference type="Proteomes" id="UP001589789">
    <property type="component" value="Unassembled WGS sequence"/>
</dbReference>
<feature type="region of interest" description="Disordered" evidence="1">
    <location>
        <begin position="61"/>
        <end position="103"/>
    </location>
</feature>
<comment type="caution">
    <text evidence="2">The sequence shown here is derived from an EMBL/GenBank/DDBJ whole genome shotgun (WGS) entry which is preliminary data.</text>
</comment>
<name>A0ABV6J1A6_9PROT</name>
<reference evidence="2 3" key="1">
    <citation type="submission" date="2024-09" db="EMBL/GenBank/DDBJ databases">
        <authorList>
            <person name="Sun Q."/>
            <person name="Mori K."/>
        </authorList>
    </citation>
    <scope>NUCLEOTIDE SEQUENCE [LARGE SCALE GENOMIC DNA]</scope>
    <source>
        <strain evidence="2 3">CCM 7468</strain>
    </source>
</reference>
<proteinExistence type="predicted"/>
<keyword evidence="3" id="KW-1185">Reference proteome</keyword>
<evidence type="ECO:0000313" key="3">
    <source>
        <dbReference type="Proteomes" id="UP001589789"/>
    </source>
</evidence>
<protein>
    <submittedName>
        <fullName evidence="2">Uncharacterized protein</fullName>
    </submittedName>
</protein>
<dbReference type="EMBL" id="JBHLVZ010000114">
    <property type="protein sequence ID" value="MFC0389516.1"/>
    <property type="molecule type" value="Genomic_DNA"/>
</dbReference>